<dbReference type="PIRSF" id="PIRSF000513">
    <property type="entry name" value="Thz_kinase"/>
    <property type="match status" value="1"/>
</dbReference>
<evidence type="ECO:0000256" key="2">
    <source>
        <dbReference type="ARBA" id="ARBA00001946"/>
    </source>
</evidence>
<protein>
    <recommendedName>
        <fullName evidence="11">Hydroxyethylthiazole kinase</fullName>
        <ecNumber evidence="11">2.7.1.50</ecNumber>
    </recommendedName>
    <alternativeName>
        <fullName evidence="11">4-methyl-5-beta-hydroxyethylthiazole kinase</fullName>
        <shortName evidence="11">TH kinase</shortName>
        <shortName evidence="11">Thz kinase</shortName>
    </alternativeName>
</protein>
<evidence type="ECO:0000256" key="5">
    <source>
        <dbReference type="ARBA" id="ARBA00022723"/>
    </source>
</evidence>
<evidence type="ECO:0000256" key="6">
    <source>
        <dbReference type="ARBA" id="ARBA00022741"/>
    </source>
</evidence>
<accession>C2BF40</accession>
<evidence type="ECO:0000256" key="3">
    <source>
        <dbReference type="ARBA" id="ARBA00004868"/>
    </source>
</evidence>
<dbReference type="GO" id="GO:0000287">
    <property type="term" value="F:magnesium ion binding"/>
    <property type="evidence" value="ECO:0007669"/>
    <property type="project" value="UniProtKB-UniRule"/>
</dbReference>
<feature type="binding site" evidence="11">
    <location>
        <position position="177"/>
    </location>
    <ligand>
        <name>ATP</name>
        <dbReference type="ChEBI" id="CHEBI:30616"/>
    </ligand>
</feature>
<feature type="binding site" evidence="11">
    <location>
        <position position="204"/>
    </location>
    <ligand>
        <name>substrate</name>
    </ligand>
</feature>
<keyword evidence="10 11" id="KW-0784">Thiamine biosynthesis</keyword>
<dbReference type="GO" id="GO:0004417">
    <property type="term" value="F:hydroxyethylthiazole kinase activity"/>
    <property type="evidence" value="ECO:0007669"/>
    <property type="project" value="UniProtKB-UniRule"/>
</dbReference>
<keyword evidence="6 11" id="KW-0547">Nucleotide-binding</keyword>
<comment type="cofactor">
    <cofactor evidence="2 11">
        <name>Mg(2+)</name>
        <dbReference type="ChEBI" id="CHEBI:18420"/>
    </cofactor>
</comment>
<evidence type="ECO:0000256" key="8">
    <source>
        <dbReference type="ARBA" id="ARBA00022840"/>
    </source>
</evidence>
<evidence type="ECO:0000256" key="4">
    <source>
        <dbReference type="ARBA" id="ARBA00022679"/>
    </source>
</evidence>
<feature type="binding site" evidence="11">
    <location>
        <position position="124"/>
    </location>
    <ligand>
        <name>ATP</name>
        <dbReference type="ChEBI" id="CHEBI:30616"/>
    </ligand>
</feature>
<name>C2BF40_9FIRM</name>
<comment type="similarity">
    <text evidence="11">Belongs to the Thz kinase family.</text>
</comment>
<evidence type="ECO:0000256" key="7">
    <source>
        <dbReference type="ARBA" id="ARBA00022777"/>
    </source>
</evidence>
<dbReference type="Pfam" id="PF02110">
    <property type="entry name" value="HK"/>
    <property type="match status" value="1"/>
</dbReference>
<dbReference type="PRINTS" id="PR01099">
    <property type="entry name" value="HYETHTZKNASE"/>
</dbReference>
<dbReference type="STRING" id="525254.HMPREF0072_0960"/>
<proteinExistence type="inferred from homology"/>
<dbReference type="InterPro" id="IPR000417">
    <property type="entry name" value="Hyethyz_kinase"/>
</dbReference>
<comment type="pathway">
    <text evidence="3 11">Cofactor biosynthesis; thiamine diphosphate biosynthesis; 4-methyl-5-(2-phosphoethyl)-thiazole from 5-(2-hydroxyethyl)-4-methylthiazole: step 1/1.</text>
</comment>
<dbReference type="CDD" id="cd01170">
    <property type="entry name" value="THZ_kinase"/>
    <property type="match status" value="1"/>
</dbReference>
<comment type="caution">
    <text evidence="11">Lacks conserved residue(s) required for the propagation of feature annotation.</text>
</comment>
<dbReference type="InterPro" id="IPR029056">
    <property type="entry name" value="Ribokinase-like"/>
</dbReference>
<evidence type="ECO:0000256" key="1">
    <source>
        <dbReference type="ARBA" id="ARBA00001771"/>
    </source>
</evidence>
<dbReference type="Gene3D" id="3.40.1190.20">
    <property type="match status" value="1"/>
</dbReference>
<keyword evidence="8 11" id="KW-0067">ATP-binding</keyword>
<evidence type="ECO:0000256" key="9">
    <source>
        <dbReference type="ARBA" id="ARBA00022842"/>
    </source>
</evidence>
<evidence type="ECO:0000256" key="11">
    <source>
        <dbReference type="HAMAP-Rule" id="MF_00228"/>
    </source>
</evidence>
<reference evidence="12 13" key="1">
    <citation type="submission" date="2008-10" db="EMBL/GenBank/DDBJ databases">
        <authorList>
            <person name="Qin X."/>
            <person name="Bachman B."/>
            <person name="Battles P."/>
            <person name="Bell A."/>
            <person name="Bess C."/>
            <person name="Bickham C."/>
            <person name="Chaboub L."/>
            <person name="Chen D."/>
            <person name="Coyle M."/>
            <person name="Deiros D.R."/>
            <person name="Dinh H."/>
            <person name="Forbes L."/>
            <person name="Fowler G."/>
            <person name="Francisco L."/>
            <person name="Fu Q."/>
            <person name="Gubbala S."/>
            <person name="Hale W."/>
            <person name="Han Y."/>
            <person name="Hemphill L."/>
            <person name="Highlander S.K."/>
            <person name="Hirani K."/>
            <person name="Hogues M."/>
            <person name="Jackson L."/>
            <person name="Jakkamsetti A."/>
            <person name="Javaid M."/>
            <person name="Jiang H."/>
            <person name="Korchina V."/>
            <person name="Kovar C."/>
            <person name="Lara F."/>
            <person name="Lee S."/>
            <person name="Mata R."/>
            <person name="Mathew T."/>
            <person name="Moen C."/>
            <person name="Morales K."/>
            <person name="Munidasa M."/>
            <person name="Nazareth L."/>
            <person name="Ngo R."/>
            <person name="Nguyen L."/>
            <person name="Okwuonu G."/>
            <person name="Ongeri F."/>
            <person name="Patil S."/>
            <person name="Petrosino J."/>
            <person name="Pham C."/>
            <person name="Pham P."/>
            <person name="Pu L.-L."/>
            <person name="Puazo M."/>
            <person name="Raj R."/>
            <person name="Reid J."/>
            <person name="Rouhana J."/>
            <person name="Saada N."/>
            <person name="Shang Y."/>
            <person name="Simmons D."/>
            <person name="Thornton R."/>
            <person name="Warren J."/>
            <person name="Weissenberger G."/>
            <person name="Zhang J."/>
            <person name="Zhang L."/>
            <person name="Zhou C."/>
            <person name="Zhu D."/>
            <person name="Muzny D."/>
            <person name="Worley K."/>
            <person name="Gibbs R."/>
        </authorList>
    </citation>
    <scope>NUCLEOTIDE SEQUENCE [LARGE SCALE GENOMIC DNA]</scope>
    <source>
        <strain evidence="12 13">ATCC 51172</strain>
    </source>
</reference>
<organism evidence="12 13">
    <name type="scientific">Anaerococcus lactolyticus ATCC 51172</name>
    <dbReference type="NCBI Taxonomy" id="525254"/>
    <lineage>
        <taxon>Bacteria</taxon>
        <taxon>Bacillati</taxon>
        <taxon>Bacillota</taxon>
        <taxon>Tissierellia</taxon>
        <taxon>Tissierellales</taxon>
        <taxon>Peptoniphilaceae</taxon>
        <taxon>Anaerococcus</taxon>
    </lineage>
</organism>
<keyword evidence="9 11" id="KW-0460">Magnesium</keyword>
<evidence type="ECO:0000256" key="10">
    <source>
        <dbReference type="ARBA" id="ARBA00022977"/>
    </source>
</evidence>
<dbReference type="HOGENOM" id="CLU_019943_0_0_9"/>
<evidence type="ECO:0000313" key="13">
    <source>
        <dbReference type="Proteomes" id="UP000005984"/>
    </source>
</evidence>
<dbReference type="EMBL" id="ABYO01000193">
    <property type="protein sequence ID" value="EEI86438.1"/>
    <property type="molecule type" value="Genomic_DNA"/>
</dbReference>
<evidence type="ECO:0000313" key="12">
    <source>
        <dbReference type="EMBL" id="EEI86438.1"/>
    </source>
</evidence>
<dbReference type="Proteomes" id="UP000005984">
    <property type="component" value="Unassembled WGS sequence"/>
</dbReference>
<dbReference type="UniPathway" id="UPA00060">
    <property type="reaction ID" value="UER00139"/>
</dbReference>
<keyword evidence="7 11" id="KW-0418">Kinase</keyword>
<dbReference type="NCBIfam" id="NF006830">
    <property type="entry name" value="PRK09355.1"/>
    <property type="match status" value="1"/>
</dbReference>
<dbReference type="SUPFAM" id="SSF53613">
    <property type="entry name" value="Ribokinase-like"/>
    <property type="match status" value="1"/>
</dbReference>
<keyword evidence="4 11" id="KW-0808">Transferase</keyword>
<keyword evidence="13" id="KW-1185">Reference proteome</keyword>
<dbReference type="HAMAP" id="MF_00228">
    <property type="entry name" value="Thz_kinase"/>
    <property type="match status" value="1"/>
</dbReference>
<dbReference type="GO" id="GO:0009228">
    <property type="term" value="P:thiamine biosynthetic process"/>
    <property type="evidence" value="ECO:0007669"/>
    <property type="project" value="UniProtKB-KW"/>
</dbReference>
<comment type="caution">
    <text evidence="12">The sequence shown here is derived from an EMBL/GenBank/DDBJ whole genome shotgun (WGS) entry which is preliminary data.</text>
</comment>
<comment type="function">
    <text evidence="11">Catalyzes the phosphorylation of the hydroxyl group of 4-methyl-5-beta-hydroxyethylthiazole (THZ).</text>
</comment>
<sequence>MFMINLEEIIEARDRLREKSPLVHAITHPIAINMVANVILFMGAKAICAAHPEEVAEIVGMSDCLSVSLGNITSERMVAIDEACHAANGKNIPLTIDMVGVGASTLRYKFANKLLSKYKFDLIKGNASEIRALASGASNAKGIDVGKADELKGANIEKISMKACELAKKYHTIVLVTGKTDLVVGENSYFTIDNGVENLSKITGTGCMLTAMISSFMAVTDPVSAAICGLLVMEIAAEKIDTDRLYTFFVNLMDEISLISNEEISKKAKVREIKF</sequence>
<dbReference type="EC" id="2.7.1.50" evidence="11"/>
<dbReference type="eggNOG" id="COG2145">
    <property type="taxonomic scope" value="Bacteria"/>
</dbReference>
<keyword evidence="5 11" id="KW-0479">Metal-binding</keyword>
<gene>
    <name evidence="11 12" type="primary">thiM</name>
    <name evidence="12" type="ORF">HMPREF0072_0960</name>
</gene>
<dbReference type="GO" id="GO:0005524">
    <property type="term" value="F:ATP binding"/>
    <property type="evidence" value="ECO:0007669"/>
    <property type="project" value="UniProtKB-UniRule"/>
</dbReference>
<dbReference type="GO" id="GO:0009229">
    <property type="term" value="P:thiamine diphosphate biosynthetic process"/>
    <property type="evidence" value="ECO:0007669"/>
    <property type="project" value="UniProtKB-UniRule"/>
</dbReference>
<comment type="catalytic activity">
    <reaction evidence="1 11">
        <text>5-(2-hydroxyethyl)-4-methylthiazole + ATP = 4-methyl-5-(2-phosphooxyethyl)-thiazole + ADP + H(+)</text>
        <dbReference type="Rhea" id="RHEA:24212"/>
        <dbReference type="ChEBI" id="CHEBI:15378"/>
        <dbReference type="ChEBI" id="CHEBI:17957"/>
        <dbReference type="ChEBI" id="CHEBI:30616"/>
        <dbReference type="ChEBI" id="CHEBI:58296"/>
        <dbReference type="ChEBI" id="CHEBI:456216"/>
        <dbReference type="EC" id="2.7.1.50"/>
    </reaction>
</comment>
<dbReference type="AlphaFoldDB" id="C2BF40"/>